<dbReference type="Proteomes" id="UP001236014">
    <property type="component" value="Chromosome"/>
</dbReference>
<dbReference type="SUPFAM" id="SSF81301">
    <property type="entry name" value="Nucleotidyltransferase"/>
    <property type="match status" value="1"/>
</dbReference>
<reference evidence="1 2" key="1">
    <citation type="submission" date="2023-06" db="EMBL/GenBank/DDBJ databases">
        <authorList>
            <person name="Oyuntsetseg B."/>
            <person name="Kim S.B."/>
        </authorList>
    </citation>
    <scope>NUCLEOTIDE SEQUENCE [LARGE SCALE GENOMIC DNA]</scope>
    <source>
        <strain evidence="1 2">2-15</strain>
    </source>
</reference>
<dbReference type="KEGG" id="acab:QRX50_03780"/>
<evidence type="ECO:0000313" key="1">
    <source>
        <dbReference type="EMBL" id="WIX79932.1"/>
    </source>
</evidence>
<protein>
    <submittedName>
        <fullName evidence="1">Uncharacterized protein</fullName>
    </submittedName>
</protein>
<dbReference type="Gene3D" id="3.30.460.40">
    <property type="match status" value="1"/>
</dbReference>
<evidence type="ECO:0000313" key="2">
    <source>
        <dbReference type="Proteomes" id="UP001236014"/>
    </source>
</evidence>
<keyword evidence="2" id="KW-1185">Reference proteome</keyword>
<accession>A0A9Y2MYI9</accession>
<gene>
    <name evidence="1" type="ORF">QRX50_03780</name>
</gene>
<dbReference type="InterPro" id="IPR043519">
    <property type="entry name" value="NT_sf"/>
</dbReference>
<dbReference type="EMBL" id="CP127294">
    <property type="protein sequence ID" value="WIX79932.1"/>
    <property type="molecule type" value="Genomic_DNA"/>
</dbReference>
<sequence>MPWEDALEVFLSRVEGSRLSWFRYGSGALAVRGIDVDPGDLDFSVDDAHLAGELFEDLLVEPVSEFTGWVADRGGRAFAGCVVEWIAGVHDTGEPHEQSRTGRLDHVRWRGHDVPVAPLGLQLAVSRRRGLADRVGKILAAGFPSVVQ</sequence>
<proteinExistence type="predicted"/>
<dbReference type="RefSeq" id="WP_285970605.1">
    <property type="nucleotide sequence ID" value="NZ_CP127294.1"/>
</dbReference>
<organism evidence="1 2">
    <name type="scientific">Amycolatopsis carbonis</name>
    <dbReference type="NCBI Taxonomy" id="715471"/>
    <lineage>
        <taxon>Bacteria</taxon>
        <taxon>Bacillati</taxon>
        <taxon>Actinomycetota</taxon>
        <taxon>Actinomycetes</taxon>
        <taxon>Pseudonocardiales</taxon>
        <taxon>Pseudonocardiaceae</taxon>
        <taxon>Amycolatopsis</taxon>
    </lineage>
</organism>
<name>A0A9Y2MYI9_9PSEU</name>
<dbReference type="AlphaFoldDB" id="A0A9Y2MYI9"/>